<dbReference type="EMBL" id="FOHX01000003">
    <property type="protein sequence ID" value="SET47075.1"/>
    <property type="molecule type" value="Genomic_DNA"/>
</dbReference>
<proteinExistence type="predicted"/>
<dbReference type="STRING" id="568860.SAMN05421811_103141"/>
<gene>
    <name evidence="2" type="ORF">SAMN05421811_103141</name>
</gene>
<reference evidence="2 3" key="1">
    <citation type="submission" date="2016-10" db="EMBL/GenBank/DDBJ databases">
        <authorList>
            <person name="de Groot N.N."/>
        </authorList>
    </citation>
    <scope>NUCLEOTIDE SEQUENCE [LARGE SCALE GENOMIC DNA]</scope>
    <source>
        <strain evidence="2 3">CGMCC 4.5598</strain>
    </source>
</reference>
<dbReference type="RefSeq" id="WP_177240564.1">
    <property type="nucleotide sequence ID" value="NZ_FOHX01000003.1"/>
</dbReference>
<evidence type="ECO:0000313" key="3">
    <source>
        <dbReference type="Proteomes" id="UP000199361"/>
    </source>
</evidence>
<dbReference type="Proteomes" id="UP000199361">
    <property type="component" value="Unassembled WGS sequence"/>
</dbReference>
<protein>
    <submittedName>
        <fullName evidence="2">Uncharacterized protein</fullName>
    </submittedName>
</protein>
<dbReference type="AlphaFoldDB" id="A0A1I0ENZ7"/>
<organism evidence="2 3">
    <name type="scientific">Nonomuraea wenchangensis</name>
    <dbReference type="NCBI Taxonomy" id="568860"/>
    <lineage>
        <taxon>Bacteria</taxon>
        <taxon>Bacillati</taxon>
        <taxon>Actinomycetota</taxon>
        <taxon>Actinomycetes</taxon>
        <taxon>Streptosporangiales</taxon>
        <taxon>Streptosporangiaceae</taxon>
        <taxon>Nonomuraea</taxon>
    </lineage>
</organism>
<accession>A0A1I0ENZ7</accession>
<evidence type="ECO:0000256" key="1">
    <source>
        <dbReference type="SAM" id="MobiDB-lite"/>
    </source>
</evidence>
<keyword evidence="3" id="KW-1185">Reference proteome</keyword>
<name>A0A1I0ENZ7_9ACTN</name>
<evidence type="ECO:0000313" key="2">
    <source>
        <dbReference type="EMBL" id="SET47075.1"/>
    </source>
</evidence>
<sequence>MTPAEMQARTADLYARMRTPAKPLAHPIDRGGCTNPRCTSCPKESQR</sequence>
<feature type="region of interest" description="Disordered" evidence="1">
    <location>
        <begin position="22"/>
        <end position="47"/>
    </location>
</feature>